<dbReference type="PROSITE" id="PS50950">
    <property type="entry name" value="ZF_THAP"/>
    <property type="match status" value="1"/>
</dbReference>
<reference evidence="8" key="1">
    <citation type="submission" date="2025-08" db="UniProtKB">
        <authorList>
            <consortium name="RefSeq"/>
        </authorList>
    </citation>
    <scope>IDENTIFICATION</scope>
    <source>
        <tissue evidence="8">Whole body</tissue>
    </source>
</reference>
<dbReference type="RefSeq" id="XP_024883965.1">
    <property type="nucleotide sequence ID" value="XM_025028197.1"/>
</dbReference>
<dbReference type="SMART" id="SM00692">
    <property type="entry name" value="DM3"/>
    <property type="match status" value="1"/>
</dbReference>
<evidence type="ECO:0000313" key="8">
    <source>
        <dbReference type="RefSeq" id="XP_024883965.1"/>
    </source>
</evidence>
<dbReference type="OrthoDB" id="7668347at2759"/>
<keyword evidence="3" id="KW-0862">Zinc</keyword>
<dbReference type="SUPFAM" id="SSF57716">
    <property type="entry name" value="Glucocorticoid receptor-like (DNA-binding domain)"/>
    <property type="match status" value="1"/>
</dbReference>
<evidence type="ECO:0000313" key="7">
    <source>
        <dbReference type="Proteomes" id="UP000504618"/>
    </source>
</evidence>
<evidence type="ECO:0000256" key="5">
    <source>
        <dbReference type="PROSITE-ProRule" id="PRU00309"/>
    </source>
</evidence>
<keyword evidence="7" id="KW-1185">Reference proteome</keyword>
<dbReference type="AlphaFoldDB" id="A0A6J1QTN8"/>
<dbReference type="Pfam" id="PF05485">
    <property type="entry name" value="THAP"/>
    <property type="match status" value="1"/>
</dbReference>
<name>A0A6J1QTN8_9HYME</name>
<gene>
    <name evidence="8" type="primary">LOC112462433</name>
</gene>
<dbReference type="Proteomes" id="UP000504618">
    <property type="component" value="Unplaced"/>
</dbReference>
<dbReference type="InterPro" id="IPR038441">
    <property type="entry name" value="THAP_Znf_sf"/>
</dbReference>
<accession>A0A6J1QTN8</accession>
<dbReference type="InterPro" id="IPR006612">
    <property type="entry name" value="THAP_Znf"/>
</dbReference>
<keyword evidence="2 5" id="KW-0863">Zinc-finger</keyword>
<evidence type="ECO:0000256" key="2">
    <source>
        <dbReference type="ARBA" id="ARBA00022771"/>
    </source>
</evidence>
<proteinExistence type="predicted"/>
<evidence type="ECO:0000259" key="6">
    <source>
        <dbReference type="PROSITE" id="PS50950"/>
    </source>
</evidence>
<dbReference type="SMART" id="SM00980">
    <property type="entry name" value="THAP"/>
    <property type="match status" value="1"/>
</dbReference>
<dbReference type="GeneID" id="112462433"/>
<dbReference type="GO" id="GO:0008270">
    <property type="term" value="F:zinc ion binding"/>
    <property type="evidence" value="ECO:0007669"/>
    <property type="project" value="UniProtKB-KW"/>
</dbReference>
<keyword evidence="1" id="KW-0479">Metal-binding</keyword>
<dbReference type="Gene3D" id="6.20.210.20">
    <property type="entry name" value="THAP domain"/>
    <property type="match status" value="1"/>
</dbReference>
<evidence type="ECO:0000256" key="3">
    <source>
        <dbReference type="ARBA" id="ARBA00022833"/>
    </source>
</evidence>
<evidence type="ECO:0000256" key="4">
    <source>
        <dbReference type="ARBA" id="ARBA00023125"/>
    </source>
</evidence>
<protein>
    <submittedName>
        <fullName evidence="8">Uncharacterized protein LOC112462433</fullName>
    </submittedName>
</protein>
<feature type="domain" description="THAP-type" evidence="6">
    <location>
        <begin position="1"/>
        <end position="89"/>
    </location>
</feature>
<evidence type="ECO:0000256" key="1">
    <source>
        <dbReference type="ARBA" id="ARBA00022723"/>
    </source>
</evidence>
<organism evidence="7 8">
    <name type="scientific">Temnothorax curvispinosus</name>
    <dbReference type="NCBI Taxonomy" id="300111"/>
    <lineage>
        <taxon>Eukaryota</taxon>
        <taxon>Metazoa</taxon>
        <taxon>Ecdysozoa</taxon>
        <taxon>Arthropoda</taxon>
        <taxon>Hexapoda</taxon>
        <taxon>Insecta</taxon>
        <taxon>Pterygota</taxon>
        <taxon>Neoptera</taxon>
        <taxon>Endopterygota</taxon>
        <taxon>Hymenoptera</taxon>
        <taxon>Apocrita</taxon>
        <taxon>Aculeata</taxon>
        <taxon>Formicoidea</taxon>
        <taxon>Formicidae</taxon>
        <taxon>Myrmicinae</taxon>
        <taxon>Temnothorax</taxon>
    </lineage>
</organism>
<sequence length="241" mass="27021">MVRCIVKNCENNCRTCTPEQANFHKLPDNKIIREGWFRSIGEVILPSNIVNARICSVHFTPESFIQSKRKRGENIFKRRLLPTAVPTLHLVTTNEQAHDKGNVNCNIVKRTFNLVCPSTSPLEAINAASLLPVPGPSKERISSVEPELSSLLRSSTPVSRMMTEPLLDLGLLDKADMTGQHETPTTSVSCRNPWLEPNGRVNRTPEGPFDSLCNVRNSTFPTRCERKKAVLHRRSELSAVR</sequence>
<dbReference type="GO" id="GO:0003677">
    <property type="term" value="F:DNA binding"/>
    <property type="evidence" value="ECO:0007669"/>
    <property type="project" value="UniProtKB-UniRule"/>
</dbReference>
<keyword evidence="4 5" id="KW-0238">DNA-binding</keyword>